<evidence type="ECO:0000256" key="2">
    <source>
        <dbReference type="PROSITE-ProRule" id="PRU00285"/>
    </source>
</evidence>
<dbReference type="InterPro" id="IPR031107">
    <property type="entry name" value="Small_HSP"/>
</dbReference>
<dbReference type="PROSITE" id="PS01031">
    <property type="entry name" value="SHSP"/>
    <property type="match status" value="1"/>
</dbReference>
<evidence type="ECO:0000256" key="4">
    <source>
        <dbReference type="SAM" id="MobiDB-lite"/>
    </source>
</evidence>
<sequence>MPSNNNENQLSRRNNNSLFRDSFFDDPFENDFFNHPLISFPSIYPYYHRDPFNDWHNQISKAFNSDFFKSVDFSPKINLSEDENNYYIHADLPGMNKDQVKMELSDDNHNHVLTISGERESIIDNSDNNNNNDHTKDDNKTSKNCNQGNTKKYSKIECRYGKFSRSFTLPENADINKIQGRLENGVLEVHLPKLEATKKEQRKTIQIQ</sequence>
<evidence type="ECO:0000259" key="5">
    <source>
        <dbReference type="PROSITE" id="PS01031"/>
    </source>
</evidence>
<evidence type="ECO:0000256" key="3">
    <source>
        <dbReference type="RuleBase" id="RU003616"/>
    </source>
</evidence>
<dbReference type="AlphaFoldDB" id="A0A1Y1ZWU3"/>
<dbReference type="EMBL" id="MCOG01000347">
    <property type="protein sequence ID" value="ORY14721.1"/>
    <property type="molecule type" value="Genomic_DNA"/>
</dbReference>
<keyword evidence="7" id="KW-1185">Reference proteome</keyword>
<dbReference type="OrthoDB" id="1431247at2759"/>
<keyword evidence="1" id="KW-0346">Stress response</keyword>
<evidence type="ECO:0000256" key="1">
    <source>
        <dbReference type="ARBA" id="ARBA00023016"/>
    </source>
</evidence>
<organism evidence="6 7">
    <name type="scientific">Neocallimastix californiae</name>
    <dbReference type="NCBI Taxonomy" id="1754190"/>
    <lineage>
        <taxon>Eukaryota</taxon>
        <taxon>Fungi</taxon>
        <taxon>Fungi incertae sedis</taxon>
        <taxon>Chytridiomycota</taxon>
        <taxon>Chytridiomycota incertae sedis</taxon>
        <taxon>Neocallimastigomycetes</taxon>
        <taxon>Neocallimastigales</taxon>
        <taxon>Neocallimastigaceae</taxon>
        <taxon>Neocallimastix</taxon>
    </lineage>
</organism>
<dbReference type="InterPro" id="IPR002068">
    <property type="entry name" value="A-crystallin/Hsp20_dom"/>
</dbReference>
<feature type="domain" description="SHSP" evidence="5">
    <location>
        <begin position="68"/>
        <end position="208"/>
    </location>
</feature>
<feature type="region of interest" description="Disordered" evidence="4">
    <location>
        <begin position="118"/>
        <end position="149"/>
    </location>
</feature>
<accession>A0A1Y1ZWU3</accession>
<comment type="caution">
    <text evidence="6">The sequence shown here is derived from an EMBL/GenBank/DDBJ whole genome shotgun (WGS) entry which is preliminary data.</text>
</comment>
<dbReference type="Proteomes" id="UP000193920">
    <property type="component" value="Unassembled WGS sequence"/>
</dbReference>
<dbReference type="SUPFAM" id="SSF49764">
    <property type="entry name" value="HSP20-like chaperones"/>
    <property type="match status" value="1"/>
</dbReference>
<dbReference type="Gene3D" id="2.60.40.790">
    <property type="match status" value="1"/>
</dbReference>
<dbReference type="PANTHER" id="PTHR11527">
    <property type="entry name" value="HEAT-SHOCK PROTEIN 20 FAMILY MEMBER"/>
    <property type="match status" value="1"/>
</dbReference>
<dbReference type="CDD" id="cd06464">
    <property type="entry name" value="ACD_sHsps-like"/>
    <property type="match status" value="1"/>
</dbReference>
<reference evidence="6 7" key="1">
    <citation type="submission" date="2016-08" db="EMBL/GenBank/DDBJ databases">
        <title>A Parts List for Fungal Cellulosomes Revealed by Comparative Genomics.</title>
        <authorList>
            <consortium name="DOE Joint Genome Institute"/>
            <person name="Haitjema C.H."/>
            <person name="Gilmore S.P."/>
            <person name="Henske J.K."/>
            <person name="Solomon K.V."/>
            <person name="De Groot R."/>
            <person name="Kuo A."/>
            <person name="Mondo S.J."/>
            <person name="Salamov A.A."/>
            <person name="Labutti K."/>
            <person name="Zhao Z."/>
            <person name="Chiniquy J."/>
            <person name="Barry K."/>
            <person name="Brewer H.M."/>
            <person name="Purvine S.O."/>
            <person name="Wright A.T."/>
            <person name="Boxma B."/>
            <person name="Van Alen T."/>
            <person name="Hackstein J.H."/>
            <person name="Baker S.E."/>
            <person name="Grigoriev I.V."/>
            <person name="O'Malley M.A."/>
        </authorList>
    </citation>
    <scope>NUCLEOTIDE SEQUENCE [LARGE SCALE GENOMIC DNA]</scope>
    <source>
        <strain evidence="6 7">G1</strain>
    </source>
</reference>
<evidence type="ECO:0000313" key="7">
    <source>
        <dbReference type="Proteomes" id="UP000193920"/>
    </source>
</evidence>
<dbReference type="InterPro" id="IPR008978">
    <property type="entry name" value="HSP20-like_chaperone"/>
</dbReference>
<name>A0A1Y1ZWU3_9FUNG</name>
<evidence type="ECO:0000313" key="6">
    <source>
        <dbReference type="EMBL" id="ORY14721.1"/>
    </source>
</evidence>
<gene>
    <name evidence="6" type="ORF">LY90DRAFT_517990</name>
</gene>
<protein>
    <submittedName>
        <fullName evidence="6">HSP20-like chaperone</fullName>
    </submittedName>
</protein>
<proteinExistence type="inferred from homology"/>
<dbReference type="Pfam" id="PF00011">
    <property type="entry name" value="HSP20"/>
    <property type="match status" value="1"/>
</dbReference>
<comment type="similarity">
    <text evidence="2 3">Belongs to the small heat shock protein (HSP20) family.</text>
</comment>